<dbReference type="PANTHER" id="PTHR40763">
    <property type="entry name" value="MEMBRANE PROTEIN-RELATED"/>
    <property type="match status" value="1"/>
</dbReference>
<evidence type="ECO:0000259" key="1">
    <source>
        <dbReference type="Pfam" id="PF08044"/>
    </source>
</evidence>
<dbReference type="InterPro" id="IPR012551">
    <property type="entry name" value="DUF1707_SHOCT-like"/>
</dbReference>
<feature type="domain" description="DUF1707" evidence="1">
    <location>
        <begin position="9"/>
        <end position="61"/>
    </location>
</feature>
<organism evidence="2 3">
    <name type="scientific">Actinomadura meyerae</name>
    <dbReference type="NCBI Taxonomy" id="240840"/>
    <lineage>
        <taxon>Bacteria</taxon>
        <taxon>Bacillati</taxon>
        <taxon>Actinomycetota</taxon>
        <taxon>Actinomycetes</taxon>
        <taxon>Streptosporangiales</taxon>
        <taxon>Thermomonosporaceae</taxon>
        <taxon>Actinomadura</taxon>
    </lineage>
</organism>
<dbReference type="OrthoDB" id="3428481at2"/>
<gene>
    <name evidence="2" type="ORF">SAMN05443665_102341</name>
</gene>
<protein>
    <recommendedName>
        <fullName evidence="1">DUF1707 domain-containing protein</fullName>
    </recommendedName>
</protein>
<proteinExistence type="predicted"/>
<evidence type="ECO:0000313" key="3">
    <source>
        <dbReference type="Proteomes" id="UP000198318"/>
    </source>
</evidence>
<dbReference type="Proteomes" id="UP000198318">
    <property type="component" value="Unassembled WGS sequence"/>
</dbReference>
<evidence type="ECO:0000313" key="2">
    <source>
        <dbReference type="EMBL" id="SNT31155.1"/>
    </source>
</evidence>
<name>A0A239LLA4_9ACTN</name>
<dbReference type="Pfam" id="PF08044">
    <property type="entry name" value="DUF1707"/>
    <property type="match status" value="1"/>
</dbReference>
<dbReference type="RefSeq" id="WP_089328123.1">
    <property type="nucleotide sequence ID" value="NZ_FZOR01000023.1"/>
</dbReference>
<dbReference type="PANTHER" id="PTHR40763:SF4">
    <property type="entry name" value="DUF1707 DOMAIN-CONTAINING PROTEIN"/>
    <property type="match status" value="1"/>
</dbReference>
<sequence length="189" mass="20410">MSVEQHPALRASDRDRDEMLVRLHTAFAEGRLDEPELDERIDRVLAARTHADLGAVAADLPSARSAPPCPGAAPAGRFQLAYKTSVTRAGRWRLPERFTTVVYKGCGTLDLQAAELLGRTAVLRVLAYKSTVEIIVPPGIRVEAEGAGISTEAHGDPVHGDPLHGAPVVHVRGYAYKGAIRVKGLIRRL</sequence>
<accession>A0A239LLA4</accession>
<dbReference type="EMBL" id="FZOR01000023">
    <property type="protein sequence ID" value="SNT31155.1"/>
    <property type="molecule type" value="Genomic_DNA"/>
</dbReference>
<dbReference type="AlphaFoldDB" id="A0A239LLA4"/>
<keyword evidence="3" id="KW-1185">Reference proteome</keyword>
<reference evidence="2 3" key="1">
    <citation type="submission" date="2017-06" db="EMBL/GenBank/DDBJ databases">
        <authorList>
            <person name="Kim H.J."/>
            <person name="Triplett B.A."/>
        </authorList>
    </citation>
    <scope>NUCLEOTIDE SEQUENCE [LARGE SCALE GENOMIC DNA]</scope>
    <source>
        <strain evidence="2 3">DSM 44715</strain>
    </source>
</reference>